<reference evidence="3" key="1">
    <citation type="submission" date="2021-04" db="EMBL/GenBank/DDBJ databases">
        <title>Draft genome sequence data of methanotrophic Methylovulum sp. strain S1L and Methylomonas sp. strain S2AM isolated from boreal lake water columns.</title>
        <authorList>
            <person name="Rissanen A.J."/>
            <person name="Mangayil R."/>
            <person name="Svenning M.M."/>
            <person name="Khanongnuch R."/>
        </authorList>
    </citation>
    <scope>NUCLEOTIDE SEQUENCE</scope>
    <source>
        <strain evidence="3">S2AM</strain>
    </source>
</reference>
<dbReference type="SUPFAM" id="SSF52151">
    <property type="entry name" value="FabD/lysophospholipase-like"/>
    <property type="match status" value="1"/>
</dbReference>
<dbReference type="SMART" id="SM00827">
    <property type="entry name" value="PKS_AT"/>
    <property type="match status" value="1"/>
</dbReference>
<keyword evidence="3" id="KW-0012">Acyltransferase</keyword>
<dbReference type="InterPro" id="IPR016035">
    <property type="entry name" value="Acyl_Trfase/lysoPLipase"/>
</dbReference>
<dbReference type="InterPro" id="IPR001227">
    <property type="entry name" value="Ac_transferase_dom_sf"/>
</dbReference>
<keyword evidence="4" id="KW-1185">Reference proteome</keyword>
<dbReference type="Pfam" id="PF22621">
    <property type="entry name" value="CurL-like_PKS_C"/>
    <property type="match status" value="1"/>
</dbReference>
<accession>A0A975MPG6</accession>
<dbReference type="InterPro" id="IPR016036">
    <property type="entry name" value="Malonyl_transacylase_ACP-bd"/>
</dbReference>
<evidence type="ECO:0000313" key="3">
    <source>
        <dbReference type="EMBL" id="QWF71623.1"/>
    </source>
</evidence>
<keyword evidence="1" id="KW-0808">Transferase</keyword>
<dbReference type="AlphaFoldDB" id="A0A975MPG6"/>
<dbReference type="Gene3D" id="3.30.70.3290">
    <property type="match status" value="1"/>
</dbReference>
<evidence type="ECO:0000256" key="1">
    <source>
        <dbReference type="ARBA" id="ARBA00022679"/>
    </source>
</evidence>
<evidence type="ECO:0000313" key="4">
    <source>
        <dbReference type="Proteomes" id="UP000676649"/>
    </source>
</evidence>
<protein>
    <submittedName>
        <fullName evidence="3">Acyltransferase domain-containing protein</fullName>
    </submittedName>
</protein>
<feature type="domain" description="Malonyl-CoA:ACP transacylase (MAT)" evidence="2">
    <location>
        <begin position="113"/>
        <end position="411"/>
    </location>
</feature>
<proteinExistence type="predicted"/>
<dbReference type="RefSeq" id="WP_215583405.1">
    <property type="nucleotide sequence ID" value="NZ_CP073754.1"/>
</dbReference>
<dbReference type="SUPFAM" id="SSF55048">
    <property type="entry name" value="Probable ACP-binding domain of malonyl-CoA ACP transacylase"/>
    <property type="match status" value="1"/>
</dbReference>
<dbReference type="Proteomes" id="UP000676649">
    <property type="component" value="Chromosome"/>
</dbReference>
<dbReference type="PANTHER" id="PTHR45681:SF6">
    <property type="entry name" value="POLYKETIDE SYNTHASE 37"/>
    <property type="match status" value="1"/>
</dbReference>
<evidence type="ECO:0000259" key="2">
    <source>
        <dbReference type="SMART" id="SM00827"/>
    </source>
</evidence>
<name>A0A975MPG6_9GAMM</name>
<gene>
    <name evidence="3" type="ORF">KEF85_03855</name>
</gene>
<dbReference type="PANTHER" id="PTHR45681">
    <property type="entry name" value="POLYKETIDE SYNTHASE 44-RELATED"/>
    <property type="match status" value="1"/>
</dbReference>
<dbReference type="Gene3D" id="3.40.366.10">
    <property type="entry name" value="Malonyl-Coenzyme A Acyl Carrier Protein, domain 2"/>
    <property type="match status" value="1"/>
</dbReference>
<dbReference type="InterPro" id="IPR050444">
    <property type="entry name" value="Polyketide_Synthase"/>
</dbReference>
<dbReference type="InterPro" id="IPR014043">
    <property type="entry name" value="Acyl_transferase_dom"/>
</dbReference>
<dbReference type="Pfam" id="PF00698">
    <property type="entry name" value="Acyl_transf_1"/>
    <property type="match status" value="1"/>
</dbReference>
<dbReference type="KEGG" id="mpad:KEF85_03855"/>
<dbReference type="GO" id="GO:0016746">
    <property type="term" value="F:acyltransferase activity"/>
    <property type="evidence" value="ECO:0007669"/>
    <property type="project" value="UniProtKB-KW"/>
</dbReference>
<sequence>MESYLPPTEPQLDYDAPANQVWPVLVSANDEGALTSAERDLAEYLTSHPQVNLYDAAYHSLLGQTWHPHRTVVFGASTAEVAKTLLACADGTADRTLVDTGLALKAPNGAAFIYSGNGSQWAGMAKNLLAEDPVFKRTIRQVDAIYANYTDHCLETELAGIGADRYAATEIAQPALFAIQVGITQMLRSKGLMPTAVAGHSVGEVPAAWAAGALSLEAAVEIIYQRSRWQSVTKGSGAMTAVRLDHPEVISLLEASGLVSAIVIAGFNSHRGVTLSGDTAALAKFETFLTGQNIVHRRLALDYAFHSAAMDPIEAGVTSSLANLQPVNGPIPFYSTVTGAKLETTELGAEYWWHNIRKPVMFKQAINQMLADGLNIFIEIGPHSVLRSYINDSLHHAGHEGRIISTLNLGDDYPHKVWGAYRQAMIAGAELDWPTLFPEPGCF</sequence>
<dbReference type="EMBL" id="CP073754">
    <property type="protein sequence ID" value="QWF71623.1"/>
    <property type="molecule type" value="Genomic_DNA"/>
</dbReference>
<organism evidence="3 4">
    <name type="scientific">Methylomonas paludis</name>
    <dbReference type="NCBI Taxonomy" id="1173101"/>
    <lineage>
        <taxon>Bacteria</taxon>
        <taxon>Pseudomonadati</taxon>
        <taxon>Pseudomonadota</taxon>
        <taxon>Gammaproteobacteria</taxon>
        <taxon>Methylococcales</taxon>
        <taxon>Methylococcaceae</taxon>
        <taxon>Methylomonas</taxon>
    </lineage>
</organism>